<dbReference type="AlphaFoldDB" id="V5WLR7"/>
<dbReference type="HOGENOM" id="CLU_3221837_0_0_12"/>
<accession>V5WLR7</accession>
<keyword evidence="3" id="KW-1185">Reference proteome</keyword>
<name>V5WLR7_9SPIO</name>
<dbReference type="EMBL" id="CP006939">
    <property type="protein sequence ID" value="AHC16558.1"/>
    <property type="molecule type" value="Genomic_DNA"/>
</dbReference>
<dbReference type="KEGG" id="slr:L21SP2_3218"/>
<feature type="compositionally biased region" description="Basic and acidic residues" evidence="1">
    <location>
        <begin position="19"/>
        <end position="35"/>
    </location>
</feature>
<dbReference type="Proteomes" id="UP000018680">
    <property type="component" value="Chromosome"/>
</dbReference>
<organism evidence="2 3">
    <name type="scientific">Salinispira pacifica</name>
    <dbReference type="NCBI Taxonomy" id="1307761"/>
    <lineage>
        <taxon>Bacteria</taxon>
        <taxon>Pseudomonadati</taxon>
        <taxon>Spirochaetota</taxon>
        <taxon>Spirochaetia</taxon>
        <taxon>Spirochaetales</taxon>
        <taxon>Spirochaetaceae</taxon>
        <taxon>Salinispira</taxon>
    </lineage>
</organism>
<feature type="region of interest" description="Disordered" evidence="1">
    <location>
        <begin position="19"/>
        <end position="44"/>
    </location>
</feature>
<evidence type="ECO:0000313" key="2">
    <source>
        <dbReference type="EMBL" id="AHC16558.1"/>
    </source>
</evidence>
<protein>
    <submittedName>
        <fullName evidence="2">Uncharacterized protein</fullName>
    </submittedName>
</protein>
<evidence type="ECO:0000256" key="1">
    <source>
        <dbReference type="SAM" id="MobiDB-lite"/>
    </source>
</evidence>
<reference evidence="2 3" key="1">
    <citation type="journal article" date="2015" name="Stand. Genomic Sci.">
        <title>Complete genome sequence and description of Salinispira pacifica gen. nov., sp. nov., a novel spirochaete isolated form a hypersaline microbial mat.</title>
        <authorList>
            <person name="Ben Hania W."/>
            <person name="Joseph M."/>
            <person name="Schumann P."/>
            <person name="Bunk B."/>
            <person name="Fiebig A."/>
            <person name="Sproer C."/>
            <person name="Klenk H.P."/>
            <person name="Fardeau M.L."/>
            <person name="Spring S."/>
        </authorList>
    </citation>
    <scope>NUCLEOTIDE SEQUENCE [LARGE SCALE GENOMIC DNA]</scope>
    <source>
        <strain evidence="2 3">L21-RPul-D2</strain>
    </source>
</reference>
<gene>
    <name evidence="2" type="ORF">L21SP2_3218</name>
</gene>
<evidence type="ECO:0000313" key="3">
    <source>
        <dbReference type="Proteomes" id="UP000018680"/>
    </source>
</evidence>
<proteinExistence type="predicted"/>
<sequence>MPYSIVRADAAPGCREDRTVPGALYREENAGEGKKKPPGKPGWL</sequence>